<gene>
    <name evidence="5" type="ORF">UX03_C0010G0017</name>
</gene>
<dbReference type="Pfam" id="PF00535">
    <property type="entry name" value="Glycos_transf_2"/>
    <property type="match status" value="1"/>
</dbReference>
<dbReference type="InterPro" id="IPR050834">
    <property type="entry name" value="Glycosyltransf_2"/>
</dbReference>
<dbReference type="PANTHER" id="PTHR43685">
    <property type="entry name" value="GLYCOSYLTRANSFERASE"/>
    <property type="match status" value="1"/>
</dbReference>
<keyword evidence="3 5" id="KW-0808">Transferase</keyword>
<dbReference type="CDD" id="cd00761">
    <property type="entry name" value="Glyco_tranf_GTA_type"/>
    <property type="match status" value="1"/>
</dbReference>
<evidence type="ECO:0000259" key="4">
    <source>
        <dbReference type="Pfam" id="PF00535"/>
    </source>
</evidence>
<organism evidence="5 6">
    <name type="scientific">Candidatus Woesebacteria bacterium GW2011_GWE1_45_18</name>
    <dbReference type="NCBI Taxonomy" id="1618598"/>
    <lineage>
        <taxon>Bacteria</taxon>
        <taxon>Candidatus Woeseibacteriota</taxon>
    </lineage>
</organism>
<dbReference type="InterPro" id="IPR029044">
    <property type="entry name" value="Nucleotide-diphossugar_trans"/>
</dbReference>
<dbReference type="EMBL" id="LCKQ01000010">
    <property type="protein sequence ID" value="KKU03801.1"/>
    <property type="molecule type" value="Genomic_DNA"/>
</dbReference>
<accession>A0A0G1M6C2</accession>
<sequence>MVSVVMSAYNSERFIGEAIQSILNQTWKDFELIILDDCSRDDTPKIISEYTKVDRRIKSFSNKVNLGGCLSLDRGMKAAKGKYIAVMDNDDWSYPDRLKKQVDFLEKHPGVGIVGGTMEIMDENGIISAKRQYHRNDTSIRKNIFRYSPFSHPLIMVRRSVLETVGYSNCEFAPADDYEMYFRIGTVSKFANLKDTILKYRVVSNSLTQRYPRKMILTSIKARNTYRKVAGYHMRLSDYVFNLLLRICAFILPSKIILKIFNFVRNIKVS</sequence>
<dbReference type="SUPFAM" id="SSF53448">
    <property type="entry name" value="Nucleotide-diphospho-sugar transferases"/>
    <property type="match status" value="1"/>
</dbReference>
<feature type="domain" description="Glycosyltransferase 2-like" evidence="4">
    <location>
        <begin position="3"/>
        <end position="165"/>
    </location>
</feature>
<comment type="similarity">
    <text evidence="1">Belongs to the glycosyltransferase 2 family.</text>
</comment>
<evidence type="ECO:0000313" key="6">
    <source>
        <dbReference type="Proteomes" id="UP000034086"/>
    </source>
</evidence>
<dbReference type="AlphaFoldDB" id="A0A0G1M6C2"/>
<evidence type="ECO:0000313" key="5">
    <source>
        <dbReference type="EMBL" id="KKU03801.1"/>
    </source>
</evidence>
<name>A0A0G1M6C2_9BACT</name>
<comment type="caution">
    <text evidence="5">The sequence shown here is derived from an EMBL/GenBank/DDBJ whole genome shotgun (WGS) entry which is preliminary data.</text>
</comment>
<evidence type="ECO:0000256" key="3">
    <source>
        <dbReference type="ARBA" id="ARBA00022679"/>
    </source>
</evidence>
<dbReference type="Proteomes" id="UP000034086">
    <property type="component" value="Unassembled WGS sequence"/>
</dbReference>
<keyword evidence="2" id="KW-0328">Glycosyltransferase</keyword>
<dbReference type="GO" id="GO:0016757">
    <property type="term" value="F:glycosyltransferase activity"/>
    <property type="evidence" value="ECO:0007669"/>
    <property type="project" value="UniProtKB-KW"/>
</dbReference>
<evidence type="ECO:0000256" key="2">
    <source>
        <dbReference type="ARBA" id="ARBA00022676"/>
    </source>
</evidence>
<dbReference type="PANTHER" id="PTHR43685:SF5">
    <property type="entry name" value="GLYCOSYLTRANSFERASE EPSE-RELATED"/>
    <property type="match status" value="1"/>
</dbReference>
<dbReference type="Gene3D" id="3.90.550.10">
    <property type="entry name" value="Spore Coat Polysaccharide Biosynthesis Protein SpsA, Chain A"/>
    <property type="match status" value="1"/>
</dbReference>
<proteinExistence type="inferred from homology"/>
<dbReference type="InterPro" id="IPR001173">
    <property type="entry name" value="Glyco_trans_2-like"/>
</dbReference>
<evidence type="ECO:0000256" key="1">
    <source>
        <dbReference type="ARBA" id="ARBA00006739"/>
    </source>
</evidence>
<reference evidence="5 6" key="1">
    <citation type="journal article" date="2015" name="Nature">
        <title>rRNA introns, odd ribosomes, and small enigmatic genomes across a large radiation of phyla.</title>
        <authorList>
            <person name="Brown C.T."/>
            <person name="Hug L.A."/>
            <person name="Thomas B.C."/>
            <person name="Sharon I."/>
            <person name="Castelle C.J."/>
            <person name="Singh A."/>
            <person name="Wilkins M.J."/>
            <person name="Williams K.H."/>
            <person name="Banfield J.F."/>
        </authorList>
    </citation>
    <scope>NUCLEOTIDE SEQUENCE [LARGE SCALE GENOMIC DNA]</scope>
</reference>
<protein>
    <submittedName>
        <fullName evidence="5">Glycosyl transferase, family 2</fullName>
    </submittedName>
</protein>